<keyword evidence="2" id="KW-1185">Reference proteome</keyword>
<dbReference type="Proteomes" id="UP000821837">
    <property type="component" value="Unassembled WGS sequence"/>
</dbReference>
<protein>
    <submittedName>
        <fullName evidence="1">Uncharacterized protein</fullName>
    </submittedName>
</protein>
<evidence type="ECO:0000313" key="1">
    <source>
        <dbReference type="EMBL" id="KAH7969975.1"/>
    </source>
</evidence>
<evidence type="ECO:0000313" key="2">
    <source>
        <dbReference type="Proteomes" id="UP000821837"/>
    </source>
</evidence>
<sequence length="203" mass="23439">MIPIWAALMRPWSQPGPNLGAVIKKRRSGPRANLDRNSSTAILWFPAHFATPTDEGPPNSNEVEHRYAREMTRRAESETPSSSSDLLVQNTRERLARYNDITKHYQLGRRTKLKRRQAVVWRQPQAHALPIPIRGRTFQLLCPCPAWREGERPLERERLWRALRRLAAGVTERLLLDAAEVLEVALELRELAPLGPQERLRPR</sequence>
<reference evidence="1" key="1">
    <citation type="journal article" date="2020" name="Cell">
        <title>Large-Scale Comparative Analyses of Tick Genomes Elucidate Their Genetic Diversity and Vector Capacities.</title>
        <authorList>
            <consortium name="Tick Genome and Microbiome Consortium (TIGMIC)"/>
            <person name="Jia N."/>
            <person name="Wang J."/>
            <person name="Shi W."/>
            <person name="Du L."/>
            <person name="Sun Y."/>
            <person name="Zhan W."/>
            <person name="Jiang J.F."/>
            <person name="Wang Q."/>
            <person name="Zhang B."/>
            <person name="Ji P."/>
            <person name="Bell-Sakyi L."/>
            <person name="Cui X.M."/>
            <person name="Yuan T.T."/>
            <person name="Jiang B.G."/>
            <person name="Yang W.F."/>
            <person name="Lam T.T."/>
            <person name="Chang Q.C."/>
            <person name="Ding S.J."/>
            <person name="Wang X.J."/>
            <person name="Zhu J.G."/>
            <person name="Ruan X.D."/>
            <person name="Zhao L."/>
            <person name="Wei J.T."/>
            <person name="Ye R.Z."/>
            <person name="Que T.C."/>
            <person name="Du C.H."/>
            <person name="Zhou Y.H."/>
            <person name="Cheng J.X."/>
            <person name="Dai P.F."/>
            <person name="Guo W.B."/>
            <person name="Han X.H."/>
            <person name="Huang E.J."/>
            <person name="Li L.F."/>
            <person name="Wei W."/>
            <person name="Gao Y.C."/>
            <person name="Liu J.Z."/>
            <person name="Shao H.Z."/>
            <person name="Wang X."/>
            <person name="Wang C.C."/>
            <person name="Yang T.C."/>
            <person name="Huo Q.B."/>
            <person name="Li W."/>
            <person name="Chen H.Y."/>
            <person name="Chen S.E."/>
            <person name="Zhou L.G."/>
            <person name="Ni X.B."/>
            <person name="Tian J.H."/>
            <person name="Sheng Y."/>
            <person name="Liu T."/>
            <person name="Pan Y.S."/>
            <person name="Xia L.Y."/>
            <person name="Li J."/>
            <person name="Zhao F."/>
            <person name="Cao W.C."/>
        </authorList>
    </citation>
    <scope>NUCLEOTIDE SEQUENCE</scope>
    <source>
        <strain evidence="1">Rsan-2018</strain>
    </source>
</reference>
<gene>
    <name evidence="1" type="ORF">HPB52_023607</name>
</gene>
<dbReference type="EMBL" id="JABSTV010001248">
    <property type="protein sequence ID" value="KAH7969975.1"/>
    <property type="molecule type" value="Genomic_DNA"/>
</dbReference>
<organism evidence="1 2">
    <name type="scientific">Rhipicephalus sanguineus</name>
    <name type="common">Brown dog tick</name>
    <name type="synonym">Ixodes sanguineus</name>
    <dbReference type="NCBI Taxonomy" id="34632"/>
    <lineage>
        <taxon>Eukaryota</taxon>
        <taxon>Metazoa</taxon>
        <taxon>Ecdysozoa</taxon>
        <taxon>Arthropoda</taxon>
        <taxon>Chelicerata</taxon>
        <taxon>Arachnida</taxon>
        <taxon>Acari</taxon>
        <taxon>Parasitiformes</taxon>
        <taxon>Ixodida</taxon>
        <taxon>Ixodoidea</taxon>
        <taxon>Ixodidae</taxon>
        <taxon>Rhipicephalinae</taxon>
        <taxon>Rhipicephalus</taxon>
        <taxon>Rhipicephalus</taxon>
    </lineage>
</organism>
<name>A0A9D4T3C8_RHISA</name>
<dbReference type="AlphaFoldDB" id="A0A9D4T3C8"/>
<accession>A0A9D4T3C8</accession>
<reference evidence="1" key="2">
    <citation type="submission" date="2021-09" db="EMBL/GenBank/DDBJ databases">
        <authorList>
            <person name="Jia N."/>
            <person name="Wang J."/>
            <person name="Shi W."/>
            <person name="Du L."/>
            <person name="Sun Y."/>
            <person name="Zhan W."/>
            <person name="Jiang J."/>
            <person name="Wang Q."/>
            <person name="Zhang B."/>
            <person name="Ji P."/>
            <person name="Sakyi L.B."/>
            <person name="Cui X."/>
            <person name="Yuan T."/>
            <person name="Jiang B."/>
            <person name="Yang W."/>
            <person name="Lam T.T.-Y."/>
            <person name="Chang Q."/>
            <person name="Ding S."/>
            <person name="Wang X."/>
            <person name="Zhu J."/>
            <person name="Ruan X."/>
            <person name="Zhao L."/>
            <person name="Wei J."/>
            <person name="Que T."/>
            <person name="Du C."/>
            <person name="Cheng J."/>
            <person name="Dai P."/>
            <person name="Han X."/>
            <person name="Huang E."/>
            <person name="Gao Y."/>
            <person name="Liu J."/>
            <person name="Shao H."/>
            <person name="Ye R."/>
            <person name="Li L."/>
            <person name="Wei W."/>
            <person name="Wang X."/>
            <person name="Wang C."/>
            <person name="Huo Q."/>
            <person name="Li W."/>
            <person name="Guo W."/>
            <person name="Chen H."/>
            <person name="Chen S."/>
            <person name="Zhou L."/>
            <person name="Zhou L."/>
            <person name="Ni X."/>
            <person name="Tian J."/>
            <person name="Zhou Y."/>
            <person name="Sheng Y."/>
            <person name="Liu T."/>
            <person name="Pan Y."/>
            <person name="Xia L."/>
            <person name="Li J."/>
            <person name="Zhao F."/>
            <person name="Cao W."/>
        </authorList>
    </citation>
    <scope>NUCLEOTIDE SEQUENCE</scope>
    <source>
        <strain evidence="1">Rsan-2018</strain>
        <tissue evidence="1">Larvae</tissue>
    </source>
</reference>
<proteinExistence type="predicted"/>
<comment type="caution">
    <text evidence="1">The sequence shown here is derived from an EMBL/GenBank/DDBJ whole genome shotgun (WGS) entry which is preliminary data.</text>
</comment>